<keyword evidence="2 5" id="KW-0689">Ribosomal protein</keyword>
<dbReference type="InterPro" id="IPR002677">
    <property type="entry name" value="Ribosomal_bL32"/>
</dbReference>
<dbReference type="Proteomes" id="UP000230093">
    <property type="component" value="Unassembled WGS sequence"/>
</dbReference>
<gene>
    <name evidence="5 6" type="primary">rpmF</name>
    <name evidence="6" type="ORF">COT75_00525</name>
</gene>
<proteinExistence type="inferred from homology"/>
<evidence type="ECO:0000256" key="5">
    <source>
        <dbReference type="HAMAP-Rule" id="MF_00340"/>
    </source>
</evidence>
<dbReference type="EMBL" id="PEZT01000001">
    <property type="protein sequence ID" value="PIS09667.1"/>
    <property type="molecule type" value="Genomic_DNA"/>
</dbReference>
<dbReference type="AlphaFoldDB" id="A0A2H0WAK3"/>
<dbReference type="NCBIfam" id="TIGR01031">
    <property type="entry name" value="rpmF_bact"/>
    <property type="match status" value="1"/>
</dbReference>
<dbReference type="Pfam" id="PF01783">
    <property type="entry name" value="Ribosomal_L32p"/>
    <property type="match status" value="1"/>
</dbReference>
<reference evidence="7" key="1">
    <citation type="submission" date="2017-09" db="EMBL/GenBank/DDBJ databases">
        <title>Depth-based differentiation of microbial function through sediment-hosted aquifers and enrichment of novel symbionts in the deep terrestrial subsurface.</title>
        <authorList>
            <person name="Probst A.J."/>
            <person name="Ladd B."/>
            <person name="Jarett J.K."/>
            <person name="Geller-Mcgrath D.E."/>
            <person name="Sieber C.M.K."/>
            <person name="Emerson J.B."/>
            <person name="Anantharaman K."/>
            <person name="Thomas B.C."/>
            <person name="Malmstrom R."/>
            <person name="Stieglmeier M."/>
            <person name="Klingl A."/>
            <person name="Woyke T."/>
            <person name="Ryan C.M."/>
            <person name="Banfield J.F."/>
        </authorList>
    </citation>
    <scope>NUCLEOTIDE SEQUENCE [LARGE SCALE GENOMIC DNA]</scope>
</reference>
<evidence type="ECO:0000313" key="6">
    <source>
        <dbReference type="EMBL" id="PIS09667.1"/>
    </source>
</evidence>
<dbReference type="GO" id="GO:0015934">
    <property type="term" value="C:large ribosomal subunit"/>
    <property type="evidence" value="ECO:0007669"/>
    <property type="project" value="InterPro"/>
</dbReference>
<dbReference type="HAMAP" id="MF_00340">
    <property type="entry name" value="Ribosomal_bL32"/>
    <property type="match status" value="1"/>
</dbReference>
<keyword evidence="3 5" id="KW-0687">Ribonucleoprotein</keyword>
<evidence type="ECO:0000256" key="3">
    <source>
        <dbReference type="ARBA" id="ARBA00023274"/>
    </source>
</evidence>
<accession>A0A2H0WAK3</accession>
<evidence type="ECO:0000256" key="4">
    <source>
        <dbReference type="ARBA" id="ARBA00035178"/>
    </source>
</evidence>
<name>A0A2H0WAK3_9BACT</name>
<organism evidence="6 7">
    <name type="scientific">Candidatus Beckwithbacteria bacterium CG10_big_fil_rev_8_21_14_0_10_34_10</name>
    <dbReference type="NCBI Taxonomy" id="1974495"/>
    <lineage>
        <taxon>Bacteria</taxon>
        <taxon>Candidatus Beckwithiibacteriota</taxon>
    </lineage>
</organism>
<sequence length="50" mass="5691">MGALPKRRISTRRKGKRRANIKVKLKLLSSCSRCGNKKVYRQVCPSCGQE</sequence>
<dbReference type="GO" id="GO:0003735">
    <property type="term" value="F:structural constituent of ribosome"/>
    <property type="evidence" value="ECO:0007669"/>
    <property type="project" value="InterPro"/>
</dbReference>
<comment type="similarity">
    <text evidence="1 5">Belongs to the bacterial ribosomal protein bL32 family.</text>
</comment>
<evidence type="ECO:0000313" key="7">
    <source>
        <dbReference type="Proteomes" id="UP000230093"/>
    </source>
</evidence>
<dbReference type="GO" id="GO:0006412">
    <property type="term" value="P:translation"/>
    <property type="evidence" value="ECO:0007669"/>
    <property type="project" value="UniProtKB-UniRule"/>
</dbReference>
<dbReference type="InterPro" id="IPR011332">
    <property type="entry name" value="Ribosomal_zn-bd"/>
</dbReference>
<comment type="caution">
    <text evidence="6">The sequence shown here is derived from an EMBL/GenBank/DDBJ whole genome shotgun (WGS) entry which is preliminary data.</text>
</comment>
<evidence type="ECO:0000256" key="1">
    <source>
        <dbReference type="ARBA" id="ARBA00008560"/>
    </source>
</evidence>
<protein>
    <recommendedName>
        <fullName evidence="4 5">Large ribosomal subunit protein bL32</fullName>
    </recommendedName>
</protein>
<evidence type="ECO:0000256" key="2">
    <source>
        <dbReference type="ARBA" id="ARBA00022980"/>
    </source>
</evidence>
<dbReference type="SUPFAM" id="SSF57829">
    <property type="entry name" value="Zn-binding ribosomal proteins"/>
    <property type="match status" value="1"/>
</dbReference>